<organism evidence="1 2">
    <name type="scientific">Paenibacillus agilis</name>
    <dbReference type="NCBI Taxonomy" id="3020863"/>
    <lineage>
        <taxon>Bacteria</taxon>
        <taxon>Bacillati</taxon>
        <taxon>Bacillota</taxon>
        <taxon>Bacilli</taxon>
        <taxon>Bacillales</taxon>
        <taxon>Paenibacillaceae</taxon>
        <taxon>Paenibacillus</taxon>
    </lineage>
</organism>
<dbReference type="EMBL" id="VNJK01000002">
    <property type="protein sequence ID" value="TVX89459.1"/>
    <property type="molecule type" value="Genomic_DNA"/>
</dbReference>
<comment type="caution">
    <text evidence="1">The sequence shown here is derived from an EMBL/GenBank/DDBJ whole genome shotgun (WGS) entry which is preliminary data.</text>
</comment>
<gene>
    <name evidence="1" type="ORF">FPZ44_16900</name>
</gene>
<dbReference type="InterPro" id="IPR029044">
    <property type="entry name" value="Nucleotide-diphossugar_trans"/>
</dbReference>
<keyword evidence="2" id="KW-1185">Reference proteome</keyword>
<evidence type="ECO:0000313" key="1">
    <source>
        <dbReference type="EMBL" id="TVX89459.1"/>
    </source>
</evidence>
<dbReference type="AlphaFoldDB" id="A0A559IP86"/>
<sequence length="147" mass="17146">MITMLGWIVLCYGLAAVAVHLAHRLTKKLRGNRPQPWIHVVIVAQNDERHLEWIIRAYWWYAWFKGKRLEITVLDGGSTDETLPIVNRMMERYGVVCHVVTESTVKAREVRVAQLQQAKEAEEMQIILYLHRQDNWRKLPFLAGGTV</sequence>
<proteinExistence type="predicted"/>
<protein>
    <submittedName>
        <fullName evidence="1">Glycosyltransferase</fullName>
    </submittedName>
</protein>
<dbReference type="Proteomes" id="UP000318102">
    <property type="component" value="Unassembled WGS sequence"/>
</dbReference>
<evidence type="ECO:0000313" key="2">
    <source>
        <dbReference type="Proteomes" id="UP000318102"/>
    </source>
</evidence>
<dbReference type="RefSeq" id="WP_144991977.1">
    <property type="nucleotide sequence ID" value="NZ_VNJK01000002.1"/>
</dbReference>
<reference evidence="1 2" key="1">
    <citation type="submission" date="2019-07" db="EMBL/GenBank/DDBJ databases">
        <authorList>
            <person name="Kim J."/>
        </authorList>
    </citation>
    <scope>NUCLEOTIDE SEQUENCE [LARGE SCALE GENOMIC DNA]</scope>
    <source>
        <strain evidence="1 2">N4</strain>
    </source>
</reference>
<dbReference type="SUPFAM" id="SSF53448">
    <property type="entry name" value="Nucleotide-diphospho-sugar transferases"/>
    <property type="match status" value="1"/>
</dbReference>
<dbReference type="OrthoDB" id="2990399at2"/>
<name>A0A559IP86_9BACL</name>
<accession>A0A559IP86</accession>
<dbReference type="Gene3D" id="3.90.550.10">
    <property type="entry name" value="Spore Coat Polysaccharide Biosynthesis Protein SpsA, Chain A"/>
    <property type="match status" value="1"/>
</dbReference>